<dbReference type="EMBL" id="QKYT01000235">
    <property type="protein sequence ID" value="RIA89044.1"/>
    <property type="molecule type" value="Genomic_DNA"/>
</dbReference>
<comment type="caution">
    <text evidence="1">The sequence shown here is derived from an EMBL/GenBank/DDBJ whole genome shotgun (WGS) entry which is preliminary data.</text>
</comment>
<organism evidence="1 2">
    <name type="scientific">Glomus cerebriforme</name>
    <dbReference type="NCBI Taxonomy" id="658196"/>
    <lineage>
        <taxon>Eukaryota</taxon>
        <taxon>Fungi</taxon>
        <taxon>Fungi incertae sedis</taxon>
        <taxon>Mucoromycota</taxon>
        <taxon>Glomeromycotina</taxon>
        <taxon>Glomeromycetes</taxon>
        <taxon>Glomerales</taxon>
        <taxon>Glomeraceae</taxon>
        <taxon>Glomus</taxon>
    </lineage>
</organism>
<name>A0A397T1X0_9GLOM</name>
<dbReference type="AlphaFoldDB" id="A0A397T1X0"/>
<reference evidence="1 2" key="1">
    <citation type="submission" date="2018-06" db="EMBL/GenBank/DDBJ databases">
        <title>Comparative genomics reveals the genomic features of Rhizophagus irregularis, R. cerebriforme, R. diaphanum and Gigaspora rosea, and their symbiotic lifestyle signature.</title>
        <authorList>
            <person name="Morin E."/>
            <person name="San Clemente H."/>
            <person name="Chen E.C.H."/>
            <person name="De La Providencia I."/>
            <person name="Hainaut M."/>
            <person name="Kuo A."/>
            <person name="Kohler A."/>
            <person name="Murat C."/>
            <person name="Tang N."/>
            <person name="Roy S."/>
            <person name="Loubradou J."/>
            <person name="Henrissat B."/>
            <person name="Grigoriev I.V."/>
            <person name="Corradi N."/>
            <person name="Roux C."/>
            <person name="Martin F.M."/>
        </authorList>
    </citation>
    <scope>NUCLEOTIDE SEQUENCE [LARGE SCALE GENOMIC DNA]</scope>
    <source>
        <strain evidence="1 2">DAOM 227022</strain>
    </source>
</reference>
<protein>
    <submittedName>
        <fullName evidence="1">Uncharacterized protein</fullName>
    </submittedName>
</protein>
<evidence type="ECO:0000313" key="2">
    <source>
        <dbReference type="Proteomes" id="UP000265703"/>
    </source>
</evidence>
<dbReference type="OrthoDB" id="2412213at2759"/>
<sequence length="142" mass="16691">MKKYQKNLPLRQFSDSAQHHHKEKSKILGIMQNVMQLESSYHTKQKESEAFNDDFDYLYGIVTTAMDWYFMYTPERIYCASADYHIALTEKTLEDDEGLLRGVKKVMEAITGLLKDRVEVNVSPDSRRARMKKYIKDETLRG</sequence>
<keyword evidence="2" id="KW-1185">Reference proteome</keyword>
<gene>
    <name evidence="1" type="ORF">C1645_738931</name>
</gene>
<proteinExistence type="predicted"/>
<evidence type="ECO:0000313" key="1">
    <source>
        <dbReference type="EMBL" id="RIA89044.1"/>
    </source>
</evidence>
<accession>A0A397T1X0</accession>
<dbReference type="Proteomes" id="UP000265703">
    <property type="component" value="Unassembled WGS sequence"/>
</dbReference>